<dbReference type="PANTHER" id="PTHR43437:SF3">
    <property type="entry name" value="HYDROXYACYL-THIOESTER DEHYDRATASE TYPE 2, MITOCHONDRIAL"/>
    <property type="match status" value="1"/>
</dbReference>
<accession>A0A8G2BK97</accession>
<reference evidence="3 4" key="1">
    <citation type="submission" date="2016-10" db="EMBL/GenBank/DDBJ databases">
        <authorList>
            <person name="Varghese N."/>
            <person name="Submissions S."/>
        </authorList>
    </citation>
    <scope>NUCLEOTIDE SEQUENCE [LARGE SCALE GENOMIC DNA]</scope>
    <source>
        <strain evidence="3 4">DSM 18839</strain>
    </source>
</reference>
<evidence type="ECO:0000259" key="2">
    <source>
        <dbReference type="Pfam" id="PF01575"/>
    </source>
</evidence>
<comment type="caution">
    <text evidence="3">The sequence shown here is derived from an EMBL/GenBank/DDBJ whole genome shotgun (WGS) entry which is preliminary data.</text>
</comment>
<dbReference type="GO" id="GO:0019171">
    <property type="term" value="F:(3R)-hydroxyacyl-[acyl-carrier-protein] dehydratase activity"/>
    <property type="evidence" value="ECO:0007669"/>
    <property type="project" value="TreeGrafter"/>
</dbReference>
<name>A0A8G2BK97_9PROT</name>
<evidence type="ECO:0000313" key="4">
    <source>
        <dbReference type="Proteomes" id="UP000198615"/>
    </source>
</evidence>
<dbReference type="PANTHER" id="PTHR43437">
    <property type="entry name" value="HYDROXYACYL-THIOESTER DEHYDRATASE TYPE 2, MITOCHONDRIAL-RELATED"/>
    <property type="match status" value="1"/>
</dbReference>
<dbReference type="RefSeq" id="WP_093150523.1">
    <property type="nucleotide sequence ID" value="NZ_FNBW01000006.1"/>
</dbReference>
<feature type="domain" description="MaoC-like" evidence="2">
    <location>
        <begin position="30"/>
        <end position="126"/>
    </location>
</feature>
<dbReference type="InterPro" id="IPR003965">
    <property type="entry name" value="Fatty_acid_synthase"/>
</dbReference>
<dbReference type="InterPro" id="IPR050965">
    <property type="entry name" value="UPF0336/Enoyl-CoA_hydratase"/>
</dbReference>
<keyword evidence="4" id="KW-1185">Reference proteome</keyword>
<evidence type="ECO:0000256" key="1">
    <source>
        <dbReference type="ARBA" id="ARBA00023239"/>
    </source>
</evidence>
<dbReference type="InterPro" id="IPR002539">
    <property type="entry name" value="MaoC-like_dom"/>
</dbReference>
<proteinExistence type="predicted"/>
<dbReference type="FunFam" id="3.10.129.10:FF:000042">
    <property type="entry name" value="MaoC domain protein dehydratase"/>
    <property type="match status" value="1"/>
</dbReference>
<sequence length="157" mass="17074">MSDANGGDVGQKEVGQYFLEDLTVGMTSDYDRVVTEDMIEQFAEVSGDHNPLHLDEEYAKTTMFKGRIAHGMLGAAFISKVFGTQMPGKGSVYISQTLRFLAPVRIGDTVTTTVEVVDINPEKKRVAFRSRCRVGRTVVIDGDATILVPSRAASQAA</sequence>
<organism evidence="3 4">
    <name type="scientific">Thalassobaculum litoreum DSM 18839</name>
    <dbReference type="NCBI Taxonomy" id="1123362"/>
    <lineage>
        <taxon>Bacteria</taxon>
        <taxon>Pseudomonadati</taxon>
        <taxon>Pseudomonadota</taxon>
        <taxon>Alphaproteobacteria</taxon>
        <taxon>Rhodospirillales</taxon>
        <taxon>Thalassobaculaceae</taxon>
        <taxon>Thalassobaculum</taxon>
    </lineage>
</organism>
<dbReference type="SUPFAM" id="SSF54637">
    <property type="entry name" value="Thioesterase/thiol ester dehydrase-isomerase"/>
    <property type="match status" value="1"/>
</dbReference>
<dbReference type="GO" id="GO:0004312">
    <property type="term" value="F:fatty acid synthase activity"/>
    <property type="evidence" value="ECO:0007669"/>
    <property type="project" value="InterPro"/>
</dbReference>
<dbReference type="EMBL" id="FNBW01000006">
    <property type="protein sequence ID" value="SDF76317.1"/>
    <property type="molecule type" value="Genomic_DNA"/>
</dbReference>
<dbReference type="GO" id="GO:0006633">
    <property type="term" value="P:fatty acid biosynthetic process"/>
    <property type="evidence" value="ECO:0007669"/>
    <property type="project" value="InterPro"/>
</dbReference>
<evidence type="ECO:0000313" key="3">
    <source>
        <dbReference type="EMBL" id="SDF76317.1"/>
    </source>
</evidence>
<protein>
    <submittedName>
        <fullName evidence="3">3-hydroxybutyryl-CoA dehydratase</fullName>
    </submittedName>
</protein>
<dbReference type="PRINTS" id="PR01483">
    <property type="entry name" value="FASYNTHASE"/>
</dbReference>
<dbReference type="AlphaFoldDB" id="A0A8G2BK97"/>
<dbReference type="Proteomes" id="UP000198615">
    <property type="component" value="Unassembled WGS sequence"/>
</dbReference>
<dbReference type="OrthoDB" id="9800237at2"/>
<gene>
    <name evidence="3" type="ORF">SAMN05660686_02252</name>
</gene>
<dbReference type="InterPro" id="IPR029069">
    <property type="entry name" value="HotDog_dom_sf"/>
</dbReference>
<dbReference type="GO" id="GO:0005835">
    <property type="term" value="C:fatty acid synthase complex"/>
    <property type="evidence" value="ECO:0007669"/>
    <property type="project" value="InterPro"/>
</dbReference>
<keyword evidence="1" id="KW-0456">Lyase</keyword>
<dbReference type="CDD" id="cd03449">
    <property type="entry name" value="R_hydratase"/>
    <property type="match status" value="1"/>
</dbReference>
<dbReference type="Pfam" id="PF01575">
    <property type="entry name" value="MaoC_dehydratas"/>
    <property type="match status" value="1"/>
</dbReference>
<dbReference type="Gene3D" id="3.10.129.10">
    <property type="entry name" value="Hotdog Thioesterase"/>
    <property type="match status" value="1"/>
</dbReference>